<dbReference type="PANTHER" id="PTHR10098:SF108">
    <property type="entry name" value="TETRATRICOPEPTIDE REPEAT PROTEIN 28"/>
    <property type="match status" value="1"/>
</dbReference>
<reference evidence="4 5" key="1">
    <citation type="submission" date="2016-10" db="EMBL/GenBank/DDBJ databases">
        <authorList>
            <person name="de Groot N.N."/>
        </authorList>
    </citation>
    <scope>NUCLEOTIDE SEQUENCE [LARGE SCALE GENOMIC DNA]</scope>
    <source>
        <strain evidence="4 5">DSM 5885</strain>
    </source>
</reference>
<dbReference type="Gene3D" id="1.25.40.10">
    <property type="entry name" value="Tetratricopeptide repeat domain"/>
    <property type="match status" value="2"/>
</dbReference>
<evidence type="ECO:0000256" key="2">
    <source>
        <dbReference type="SAM" id="MobiDB-lite"/>
    </source>
</evidence>
<dbReference type="STRING" id="83767.SAMN05660652_00613"/>
<feature type="domain" description="CHAT" evidence="3">
    <location>
        <begin position="651"/>
        <end position="997"/>
    </location>
</feature>
<evidence type="ECO:0000256" key="1">
    <source>
        <dbReference type="SAM" id="Coils"/>
    </source>
</evidence>
<evidence type="ECO:0000313" key="4">
    <source>
        <dbReference type="EMBL" id="SDG74575.1"/>
    </source>
</evidence>
<evidence type="ECO:0000313" key="5">
    <source>
        <dbReference type="Proteomes" id="UP000198607"/>
    </source>
</evidence>
<dbReference type="InterPro" id="IPR011990">
    <property type="entry name" value="TPR-like_helical_dom_sf"/>
</dbReference>
<dbReference type="Pfam" id="PF12770">
    <property type="entry name" value="CHAT"/>
    <property type="match status" value="1"/>
</dbReference>
<dbReference type="SUPFAM" id="SSF48452">
    <property type="entry name" value="TPR-like"/>
    <property type="match status" value="2"/>
</dbReference>
<keyword evidence="5" id="KW-1185">Reference proteome</keyword>
<name>A0A1G7WRG6_9RHOO</name>
<dbReference type="InterPro" id="IPR024983">
    <property type="entry name" value="CHAT_dom"/>
</dbReference>
<dbReference type="Proteomes" id="UP000198607">
    <property type="component" value="Unassembled WGS sequence"/>
</dbReference>
<gene>
    <name evidence="4" type="ORF">SAMN05660652_00613</name>
</gene>
<sequence>MRRICRRLISRPTGSGILLPRWLRCTVWTGLLCLASLASAQNANPPPPIPEVARPVFLEAEKAREEGAVERERELLEEAIRLIGPQNPAAFPVYERLRHNYADRGLFARAIDVGERQLRVTSGPGQDHNVLIAQVNQYASLHQLDQASAALAQLERTMDSLRRSRRWFSRGPWWQAGLARAKAAVLLRSGHLAEAEEALKACVASSTAALRDNPDIEGSVQIMECVRGLMDVQIATGQLAAAGVTADQLRVVADQTVEIKKRPAIHVRVKQSMGRLALEQGKVDLARRIFEEGLDSLRASDSSEASLRAADLRLQLARVHMLLGQWPQALEWHRQREAALLGAASERGRVASGSVEYAYTLQRLDNPAPALAMMERIVEARRQQDEASLLRWEAEAFYGLALAANGRADEALQKLRVAVPKYLDLANGERSSVDAGVLRNARFNWMLDGYLALLASHAAAGGADAATARDEAFRLADLARGSTVQRALSVSASRATIADPALADLARREQDLQREISALAESLGNLLARGRVAEQDQVVAQMRATLTRLRNEQTQALRDIERRFPDYAGLLNPKPVGIAAVQKLLRTGEALVSIYTGSAQTLVWAIPARGEPKFAVVPMSQAQVDAKVDKLRRGLDPNADAAGRSPKYDLEVAHELYAQLLGSVEDGWREAQDLIVVPQGRLGQLPFGVLLTEPWTAPAARLPYAEMAEAPWLIKRVGISQLPAVVALTALRGQGVPKPAERPFVGFGDPVFVAAAGAAESGATTRGGRWRASLRSDDRGEAGSASATSLGVPVNFKLLPPLPETAQEVEEVAAVLGADATRDIFLHERASEAVVKHTALAGYRVVMFATHGLMGNEMPGLFQPALALSNPAITGDGEDGMLTMEEILGLKLRADWVVLSACNTAAAGGQSSESVSGLGRAFFYAGARALLVTNWAVETESARLLTTEAFRRQSADPAMSRARALQQSSLALMQKSAGKDYSYAHPMFWAPYALVGDGGR</sequence>
<keyword evidence="1" id="KW-0175">Coiled coil</keyword>
<feature type="coiled-coil region" evidence="1">
    <location>
        <begin position="502"/>
        <end position="563"/>
    </location>
</feature>
<feature type="region of interest" description="Disordered" evidence="2">
    <location>
        <begin position="764"/>
        <end position="787"/>
    </location>
</feature>
<accession>A0A1G7WRG6</accession>
<protein>
    <submittedName>
        <fullName evidence="4">CHAT domain-containing protein</fullName>
    </submittedName>
</protein>
<organism evidence="4 5">
    <name type="scientific">Propionivibrio dicarboxylicus</name>
    <dbReference type="NCBI Taxonomy" id="83767"/>
    <lineage>
        <taxon>Bacteria</taxon>
        <taxon>Pseudomonadati</taxon>
        <taxon>Pseudomonadota</taxon>
        <taxon>Betaproteobacteria</taxon>
        <taxon>Rhodocyclales</taxon>
        <taxon>Rhodocyclaceae</taxon>
        <taxon>Propionivibrio</taxon>
    </lineage>
</organism>
<dbReference type="AlphaFoldDB" id="A0A1G7WRG6"/>
<evidence type="ECO:0000259" key="3">
    <source>
        <dbReference type="Pfam" id="PF12770"/>
    </source>
</evidence>
<dbReference type="PANTHER" id="PTHR10098">
    <property type="entry name" value="RAPSYN-RELATED"/>
    <property type="match status" value="1"/>
</dbReference>
<proteinExistence type="predicted"/>
<dbReference type="EMBL" id="FNCY01000001">
    <property type="protein sequence ID" value="SDG74575.1"/>
    <property type="molecule type" value="Genomic_DNA"/>
</dbReference>